<dbReference type="HOGENOM" id="CLU_1718761_0_0_6"/>
<name>W0R7C7_BIBTR</name>
<dbReference type="KEGG" id="btra:F544_14480"/>
<evidence type="ECO:0000313" key="1">
    <source>
        <dbReference type="EMBL" id="AHG86676.1"/>
    </source>
</evidence>
<dbReference type="Proteomes" id="UP000019086">
    <property type="component" value="Chromosome"/>
</dbReference>
<dbReference type="PATRIC" id="fig|1263832.3.peg.1440"/>
<sequence length="152" mass="16389">MPMFQLTATRRWLPNQAQAQVITQLVSTHSHPEVAAFQPLYFQIHLAVSTHSHPEVAAVNGGFRLNLSSGFNSQPPGGGCGGMPSVTPPNMPVSTHSHPEVAAYIRLNLVIFTLVSTHSHPEVAARCLLNTSLNKISFNSQPPGGGCRKFIK</sequence>
<dbReference type="AlphaFoldDB" id="W0R7C7"/>
<organism evidence="1 2">
    <name type="scientific">Bibersteinia trehalosi USDA-ARS-USMARC-190</name>
    <dbReference type="NCBI Taxonomy" id="1263832"/>
    <lineage>
        <taxon>Bacteria</taxon>
        <taxon>Pseudomonadati</taxon>
        <taxon>Pseudomonadota</taxon>
        <taxon>Gammaproteobacteria</taxon>
        <taxon>Pasteurellales</taxon>
        <taxon>Pasteurellaceae</taxon>
        <taxon>Bibersteinia</taxon>
    </lineage>
</organism>
<dbReference type="EMBL" id="CP006956">
    <property type="protein sequence ID" value="AHG86676.1"/>
    <property type="molecule type" value="Genomic_DNA"/>
</dbReference>
<proteinExistence type="predicted"/>
<accession>W0R7C7</accession>
<gene>
    <name evidence="1" type="ORF">F544_14480</name>
</gene>
<protein>
    <submittedName>
        <fullName evidence="1">Uncharacterized protein</fullName>
    </submittedName>
</protein>
<reference evidence="1 2" key="1">
    <citation type="submission" date="2013-12" db="EMBL/GenBank/DDBJ databases">
        <title>Annotation of the Bibersteinia trehalosi USDA-ARS-USMARC-190 complete genome.</title>
        <authorList>
            <person name="Harhay G.P."/>
            <person name="McVey S."/>
            <person name="Clawson M.L."/>
            <person name="Bono J."/>
            <person name="Heaton M.P."/>
            <person name="Chitko-Mckown C.G."/>
            <person name="Harhay D.M."/>
            <person name="Smith T.P.L."/>
        </authorList>
    </citation>
    <scope>NUCLEOTIDE SEQUENCE [LARGE SCALE GENOMIC DNA]</scope>
    <source>
        <strain evidence="1 2">USDA-ARS-USMARC-190</strain>
    </source>
</reference>
<evidence type="ECO:0000313" key="2">
    <source>
        <dbReference type="Proteomes" id="UP000019086"/>
    </source>
</evidence>